<dbReference type="EC" id="1.14.14.17" evidence="4 10"/>
<comment type="function">
    <text evidence="10">Catalyzes the stereospecific oxidation of squalene to (S)-2,3-epoxysqualene, and is considered to be a rate-limiting enzyme in steroid biosynthesis.</text>
</comment>
<feature type="transmembrane region" description="Helical" evidence="10">
    <location>
        <begin position="391"/>
        <end position="411"/>
    </location>
</feature>
<comment type="cofactor">
    <cofactor evidence="1 10">
        <name>FAD</name>
        <dbReference type="ChEBI" id="CHEBI:57692"/>
    </cofactor>
</comment>
<evidence type="ECO:0000256" key="10">
    <source>
        <dbReference type="RuleBase" id="RU367121"/>
    </source>
</evidence>
<evidence type="ECO:0000256" key="7">
    <source>
        <dbReference type="ARBA" id="ARBA00022848"/>
    </source>
</evidence>
<dbReference type="InterPro" id="IPR040125">
    <property type="entry name" value="Squalene_monox"/>
</dbReference>
<dbReference type="RefSeq" id="XP_017989798.1">
    <property type="nucleotide sequence ID" value="XM_018134309.1"/>
</dbReference>
<dbReference type="EMBL" id="CP014248">
    <property type="protein sequence ID" value="AMD22802.1"/>
    <property type="molecule type" value="Genomic_DNA"/>
</dbReference>
<dbReference type="PANTHER" id="PTHR10835:SF0">
    <property type="entry name" value="SQUALENE MONOOXYGENASE"/>
    <property type="match status" value="1"/>
</dbReference>
<evidence type="ECO:0000256" key="4">
    <source>
        <dbReference type="ARBA" id="ARBA00012312"/>
    </source>
</evidence>
<proteinExistence type="inferred from homology"/>
<dbReference type="GO" id="GO:0050660">
    <property type="term" value="F:flavin adenine dinucleotide binding"/>
    <property type="evidence" value="ECO:0007669"/>
    <property type="project" value="UniProtKB-UniRule"/>
</dbReference>
<evidence type="ECO:0000256" key="2">
    <source>
        <dbReference type="ARBA" id="ARBA00004154"/>
    </source>
</evidence>
<comment type="similarity">
    <text evidence="3 10">Belongs to the squalene monooxygenase family.</text>
</comment>
<keyword evidence="13" id="KW-1185">Reference proteome</keyword>
<keyword evidence="9 10" id="KW-0472">Membrane</keyword>
<dbReference type="GeneID" id="28726167"/>
<dbReference type="SUPFAM" id="SSF51905">
    <property type="entry name" value="FAD/NAD(P)-binding domain"/>
    <property type="match status" value="1"/>
</dbReference>
<protein>
    <recommendedName>
        <fullName evidence="4 10">Squalene monooxygenase</fullName>
        <ecNumber evidence="4 10">1.14.14.17</ecNumber>
    </recommendedName>
</protein>
<dbReference type="InterPro" id="IPR013698">
    <property type="entry name" value="Squalene_epoxidase"/>
</dbReference>
<dbReference type="PANTHER" id="PTHR10835">
    <property type="entry name" value="SQUALENE MONOOXYGENASE"/>
    <property type="match status" value="1"/>
</dbReference>
<evidence type="ECO:0000256" key="6">
    <source>
        <dbReference type="ARBA" id="ARBA00022827"/>
    </source>
</evidence>
<keyword evidence="5 10" id="KW-0285">Flavoprotein</keyword>
<dbReference type="GO" id="GO:0005789">
    <property type="term" value="C:endoplasmic reticulum membrane"/>
    <property type="evidence" value="ECO:0007669"/>
    <property type="project" value="UniProtKB-SubCell"/>
</dbReference>
<dbReference type="GO" id="GO:0004506">
    <property type="term" value="F:squalene monooxygenase activity"/>
    <property type="evidence" value="ECO:0007669"/>
    <property type="project" value="UniProtKB-UniRule"/>
</dbReference>
<dbReference type="OrthoDB" id="1678617at2759"/>
<keyword evidence="10" id="KW-1133">Transmembrane helix</keyword>
<evidence type="ECO:0000256" key="8">
    <source>
        <dbReference type="ARBA" id="ARBA00023002"/>
    </source>
</evidence>
<dbReference type="PRINTS" id="PR00420">
    <property type="entry name" value="RNGMNOXGNASE"/>
</dbReference>
<keyword evidence="10" id="KW-0256">Endoplasmic reticulum</keyword>
<keyword evidence="10" id="KW-0812">Transmembrane</keyword>
<evidence type="ECO:0000256" key="3">
    <source>
        <dbReference type="ARBA" id="ARBA00008802"/>
    </source>
</evidence>
<sequence length="498" mass="55302">MYGEEKSYPPELLNADESLTYDALVVGAGVIGPCIATSLARKGKTVLIVEREWTMPDRIVGELMQPAGIRALRSLGMVQAINNIDACPVTGYTVFYNGDKVAIPYPYKADSEPVDAIPGLVFDGNDKVVNDDTIKIKEFEEDERERGVGFVHGRFIQNLRAICAAEKNVTRLQGNVIQVLRNKEKEVIGAKVDIPGRGKVDFKAHITFICDGIFSKFRKELSPEHVTSVSSSFVGMSLIHADLPSKNHGHVILGQDHMPVLVYQISSIETRILCAYNSPKIPRDVNKWLREEVRQCIPKQLLKSFDEAVAAGKYKSMPNSWLPARQNNVPGMCVVGDALNMRHPLTGGGMAVGLLDVVLLVKTIGDMEFSEREKILDELLDFHFNRKGHAAVINTLSICLYALFAAEGLYLKKLQKGCFRYFLRGGDCVRLPVSFLSGVAPKPLLLTKVFFAMALYSVYVNFEEKGTVGFPLALYEGIAIMYTAARIFSYYLYEQMIG</sequence>
<dbReference type="Proteomes" id="UP000243052">
    <property type="component" value="Chromosome viii"/>
</dbReference>
<dbReference type="InterPro" id="IPR036188">
    <property type="entry name" value="FAD/NAD-bd_sf"/>
</dbReference>
<gene>
    <name evidence="12" type="ORF">AW171_hschr84861</name>
</gene>
<evidence type="ECO:0000256" key="1">
    <source>
        <dbReference type="ARBA" id="ARBA00001974"/>
    </source>
</evidence>
<keyword evidence="6 10" id="KW-0274">FAD</keyword>
<dbReference type="GO" id="GO:0006696">
    <property type="term" value="P:ergosterol biosynthetic process"/>
    <property type="evidence" value="ECO:0007669"/>
    <property type="project" value="TreeGrafter"/>
</dbReference>
<dbReference type="Pfam" id="PF08491">
    <property type="entry name" value="SE"/>
    <property type="match status" value="1"/>
</dbReference>
<evidence type="ECO:0000256" key="5">
    <source>
        <dbReference type="ARBA" id="ARBA00022630"/>
    </source>
</evidence>
<evidence type="ECO:0000259" key="11">
    <source>
        <dbReference type="Pfam" id="PF08491"/>
    </source>
</evidence>
<dbReference type="STRING" id="45286.A0A120K2W4"/>
<comment type="subcellular location">
    <subcellularLocation>
        <location evidence="10">Endoplasmic reticulum membrane</location>
        <topology evidence="10">Multi-pass membrane protein</topology>
    </subcellularLocation>
    <subcellularLocation>
        <location evidence="2">Microsome membrane</location>
        <topology evidence="2">Multi-pass membrane protein</topology>
    </subcellularLocation>
</comment>
<comment type="catalytic activity">
    <reaction evidence="10">
        <text>squalene + reduced [NADPH--hemoprotein reductase] + O2 = (S)-2,3-epoxysqualene + oxidized [NADPH--hemoprotein reductase] + H2O + H(+)</text>
        <dbReference type="Rhea" id="RHEA:25282"/>
        <dbReference type="Rhea" id="RHEA-COMP:11964"/>
        <dbReference type="Rhea" id="RHEA-COMP:11965"/>
        <dbReference type="ChEBI" id="CHEBI:15377"/>
        <dbReference type="ChEBI" id="CHEBI:15378"/>
        <dbReference type="ChEBI" id="CHEBI:15379"/>
        <dbReference type="ChEBI" id="CHEBI:15440"/>
        <dbReference type="ChEBI" id="CHEBI:15441"/>
        <dbReference type="ChEBI" id="CHEBI:57618"/>
        <dbReference type="ChEBI" id="CHEBI:58210"/>
        <dbReference type="EC" id="1.14.14.17"/>
    </reaction>
</comment>
<dbReference type="AlphaFoldDB" id="A0A120K2W4"/>
<evidence type="ECO:0000256" key="9">
    <source>
        <dbReference type="ARBA" id="ARBA00023136"/>
    </source>
</evidence>
<evidence type="ECO:0000313" key="13">
    <source>
        <dbReference type="Proteomes" id="UP000243052"/>
    </source>
</evidence>
<dbReference type="Gene3D" id="3.50.50.60">
    <property type="entry name" value="FAD/NAD(P)-binding domain"/>
    <property type="match status" value="1"/>
</dbReference>
<feature type="domain" description="Squalene epoxidase" evidence="11">
    <location>
        <begin position="203"/>
        <end position="475"/>
    </location>
</feature>
<accession>A0A120K2W4</accession>
<feature type="transmembrane region" description="Helical" evidence="10">
    <location>
        <begin position="474"/>
        <end position="493"/>
    </location>
</feature>
<organism evidence="12 13">
    <name type="scientific">Eremothecium sinecaudum</name>
    <dbReference type="NCBI Taxonomy" id="45286"/>
    <lineage>
        <taxon>Eukaryota</taxon>
        <taxon>Fungi</taxon>
        <taxon>Dikarya</taxon>
        <taxon>Ascomycota</taxon>
        <taxon>Saccharomycotina</taxon>
        <taxon>Saccharomycetes</taxon>
        <taxon>Saccharomycetales</taxon>
        <taxon>Saccharomycetaceae</taxon>
        <taxon>Eremothecium</taxon>
    </lineage>
</organism>
<name>A0A120K2W4_9SACH</name>
<dbReference type="UniPathway" id="UPA00767">
    <property type="reaction ID" value="UER00752"/>
</dbReference>
<keyword evidence="8 10" id="KW-0560">Oxidoreductase</keyword>
<reference evidence="12 13" key="1">
    <citation type="submission" date="2016-01" db="EMBL/GenBank/DDBJ databases">
        <title>Genome sequence of the yeast Holleya sinecauda.</title>
        <authorList>
            <person name="Dietrich F.S."/>
        </authorList>
    </citation>
    <scope>NUCLEOTIDE SEQUENCE [LARGE SCALE GENOMIC DNA]</scope>
    <source>
        <strain evidence="12 13">ATCC 58844</strain>
    </source>
</reference>
<keyword evidence="7" id="KW-0492">Microsome</keyword>
<evidence type="ECO:0000313" key="12">
    <source>
        <dbReference type="EMBL" id="AMD22802.1"/>
    </source>
</evidence>